<protein>
    <submittedName>
        <fullName evidence="2">Uncharacterized protein</fullName>
    </submittedName>
</protein>
<evidence type="ECO:0000313" key="3">
    <source>
        <dbReference type="Proteomes" id="UP000440367"/>
    </source>
</evidence>
<organism evidence="2 3">
    <name type="scientific">Phytophthora fragariae</name>
    <dbReference type="NCBI Taxonomy" id="53985"/>
    <lineage>
        <taxon>Eukaryota</taxon>
        <taxon>Sar</taxon>
        <taxon>Stramenopiles</taxon>
        <taxon>Oomycota</taxon>
        <taxon>Peronosporomycetes</taxon>
        <taxon>Peronosporales</taxon>
        <taxon>Peronosporaceae</taxon>
        <taxon>Phytophthora</taxon>
    </lineage>
</organism>
<proteinExistence type="predicted"/>
<reference evidence="2 3" key="1">
    <citation type="submission" date="2018-08" db="EMBL/GenBank/DDBJ databases">
        <title>Genomic investigation of the strawberry pathogen Phytophthora fragariae indicates pathogenicity is determined by transcriptional variation in three key races.</title>
        <authorList>
            <person name="Adams T.M."/>
            <person name="Armitage A.D."/>
            <person name="Sobczyk M.K."/>
            <person name="Bates H.J."/>
            <person name="Dunwell J.M."/>
            <person name="Nellist C.F."/>
            <person name="Harrison R.J."/>
        </authorList>
    </citation>
    <scope>NUCLEOTIDE SEQUENCE [LARGE SCALE GENOMIC DNA]</scope>
    <source>
        <strain evidence="2 3">BC-1</strain>
    </source>
</reference>
<evidence type="ECO:0000256" key="1">
    <source>
        <dbReference type="SAM" id="MobiDB-lite"/>
    </source>
</evidence>
<comment type="caution">
    <text evidence="2">The sequence shown here is derived from an EMBL/GenBank/DDBJ whole genome shotgun (WGS) entry which is preliminary data.</text>
</comment>
<evidence type="ECO:0000313" key="2">
    <source>
        <dbReference type="EMBL" id="KAE9161549.1"/>
    </source>
</evidence>
<dbReference type="Proteomes" id="UP000440367">
    <property type="component" value="Unassembled WGS sequence"/>
</dbReference>
<dbReference type="EMBL" id="QXGD01007099">
    <property type="protein sequence ID" value="KAE9161549.1"/>
    <property type="molecule type" value="Genomic_DNA"/>
</dbReference>
<name>A0A6A3V5T0_9STRA</name>
<feature type="region of interest" description="Disordered" evidence="1">
    <location>
        <begin position="1"/>
        <end position="43"/>
    </location>
</feature>
<dbReference type="AlphaFoldDB" id="A0A6A3V5T0"/>
<gene>
    <name evidence="2" type="ORF">PF002_g32349</name>
</gene>
<sequence>MPVWPLESAGSSNMKSMLTERQQSAGTGKLTKGADAEGAGFTR</sequence>
<accession>A0A6A3V5T0</accession>
<feature type="compositionally biased region" description="Polar residues" evidence="1">
    <location>
        <begin position="9"/>
        <end position="26"/>
    </location>
</feature>